<dbReference type="InterPro" id="IPR003593">
    <property type="entry name" value="AAA+_ATPase"/>
</dbReference>
<dbReference type="PANTHER" id="PTHR37291:SF1">
    <property type="entry name" value="TYPE IV METHYL-DIRECTED RESTRICTION ENZYME ECOKMCRB SUBUNIT"/>
    <property type="match status" value="1"/>
</dbReference>
<dbReference type="Proteomes" id="UP000282322">
    <property type="component" value="Unassembled WGS sequence"/>
</dbReference>
<dbReference type="GO" id="GO:0005524">
    <property type="term" value="F:ATP binding"/>
    <property type="evidence" value="ECO:0007669"/>
    <property type="project" value="InterPro"/>
</dbReference>
<evidence type="ECO:0000259" key="1">
    <source>
        <dbReference type="SMART" id="SM00382"/>
    </source>
</evidence>
<gene>
    <name evidence="2" type="ORF">EIK79_15135</name>
</gene>
<sequence length="708" mass="79828">MADTTHFTRDDFEQLGTTKSNLQSIRRHLQQIGEDVYNRAPKQFQNISSDPTASRIRPQHTEKDYREYMWTMYGRAGDDRGPHELVHPEFLIGEDDDGPFVDVRFNAGTAGDATPVADQRETLKTNIGEQSETFLTILSQFDDATVSYQPKYGNSYSMPVDEFTGDDIDRLAANGITRFAAKRRYREADGIFNTSFIDIIAETFADVLFPLLGFARDDVPECVIRYAETGDLTRGSEESSEKPERADDIARQLETTKQVVFYGPPGTGKTYSANQFAEWWVSEGPPVTTSMSQVHIVTFHPSFSYEDFVEGLSAEATDSGTVNYDISPGRFKRVCEAAQEAYEMVSKKETPPRFVLIIDEINRGNLAQIFGETITQLEADKRRDEANEVQVQLAHSGESFVVPPNLFVIGTMNTADRSIALVDAALRRRFRFINFPPDYDALYEEYNFDHKRDVHATAESGASLRALLALSLLALEELNERIRSLPDLGKGKQIGHSYLFGCTRDDGQIDEDALVDTWKYEILPLLEEYYFGQFERIEQDLLAGTDDRLVDWRTKQIKDFTADDLHTALASLLNIEPETTSRQTVDILSENGVLEAGDILEFNREQLRNGTTVSDTDIERAVAERDAAFWQSEVIDATAESGDIRWLNDGDLYSLSGAAQQIFDELTNGDETTVGQPDHWCHPQFNDRNLYQLRDNGVAGTDRSVSTE</sequence>
<dbReference type="EMBL" id="RRCH01000033">
    <property type="protein sequence ID" value="RRJ28731.1"/>
    <property type="molecule type" value="Genomic_DNA"/>
</dbReference>
<accession>A0A3P3R5H2</accession>
<reference evidence="2 3" key="1">
    <citation type="submission" date="2018-11" db="EMBL/GenBank/DDBJ databases">
        <title>Taxonoimc description of Halomarina strain SPP-AMP-1.</title>
        <authorList>
            <person name="Pal Y."/>
            <person name="Srinivasana K."/>
            <person name="Verma A."/>
            <person name="Kumar P."/>
        </authorList>
    </citation>
    <scope>NUCLEOTIDE SEQUENCE [LARGE SCALE GENOMIC DNA]</scope>
    <source>
        <strain evidence="2 3">SPP-AMP-1</strain>
    </source>
</reference>
<proteinExistence type="predicted"/>
<comment type="caution">
    <text evidence="2">The sequence shown here is derived from an EMBL/GenBank/DDBJ whole genome shotgun (WGS) entry which is preliminary data.</text>
</comment>
<dbReference type="Pfam" id="PF07728">
    <property type="entry name" value="AAA_5"/>
    <property type="match status" value="1"/>
</dbReference>
<keyword evidence="3" id="KW-1185">Reference proteome</keyword>
<dbReference type="InterPro" id="IPR027417">
    <property type="entry name" value="P-loop_NTPase"/>
</dbReference>
<dbReference type="GeneID" id="71930146"/>
<evidence type="ECO:0000313" key="3">
    <source>
        <dbReference type="Proteomes" id="UP000282322"/>
    </source>
</evidence>
<protein>
    <submittedName>
        <fullName evidence="2">AAA family ATPase</fullName>
    </submittedName>
</protein>
<dbReference type="OrthoDB" id="9837at2157"/>
<dbReference type="PANTHER" id="PTHR37291">
    <property type="entry name" value="5-METHYLCYTOSINE-SPECIFIC RESTRICTION ENZYME B"/>
    <property type="match status" value="1"/>
</dbReference>
<dbReference type="InterPro" id="IPR011704">
    <property type="entry name" value="ATPase_dyneun-rel_AAA"/>
</dbReference>
<dbReference type="Gene3D" id="3.40.50.300">
    <property type="entry name" value="P-loop containing nucleotide triphosphate hydrolases"/>
    <property type="match status" value="1"/>
</dbReference>
<dbReference type="SMART" id="SM00382">
    <property type="entry name" value="AAA"/>
    <property type="match status" value="1"/>
</dbReference>
<feature type="domain" description="AAA+ ATPase" evidence="1">
    <location>
        <begin position="255"/>
        <end position="440"/>
    </location>
</feature>
<dbReference type="GO" id="GO:0016887">
    <property type="term" value="F:ATP hydrolysis activity"/>
    <property type="evidence" value="ECO:0007669"/>
    <property type="project" value="InterPro"/>
</dbReference>
<dbReference type="RefSeq" id="WP_124956160.1">
    <property type="nucleotide sequence ID" value="NZ_RRCH01000033.1"/>
</dbReference>
<organism evidence="2 3">
    <name type="scientific">Halocatena pleomorpha</name>
    <dbReference type="NCBI Taxonomy" id="1785090"/>
    <lineage>
        <taxon>Archaea</taxon>
        <taxon>Methanobacteriati</taxon>
        <taxon>Methanobacteriota</taxon>
        <taxon>Stenosarchaea group</taxon>
        <taxon>Halobacteria</taxon>
        <taxon>Halobacteriales</taxon>
        <taxon>Natronomonadaceae</taxon>
        <taxon>Halocatena</taxon>
    </lineage>
</organism>
<dbReference type="SUPFAM" id="SSF52540">
    <property type="entry name" value="P-loop containing nucleoside triphosphate hydrolases"/>
    <property type="match status" value="1"/>
</dbReference>
<evidence type="ECO:0000313" key="2">
    <source>
        <dbReference type="EMBL" id="RRJ28731.1"/>
    </source>
</evidence>
<dbReference type="AlphaFoldDB" id="A0A3P3R5H2"/>
<dbReference type="InterPro" id="IPR052934">
    <property type="entry name" value="Methyl-DNA_Rec/Restrict_Enz"/>
</dbReference>
<dbReference type="CDD" id="cd00009">
    <property type="entry name" value="AAA"/>
    <property type="match status" value="1"/>
</dbReference>
<name>A0A3P3R5H2_9EURY</name>